<accession>A0ABM1TK03</accession>
<dbReference type="Proteomes" id="UP000694941">
    <property type="component" value="Unplaced"/>
</dbReference>
<feature type="transmembrane region" description="Helical" evidence="1">
    <location>
        <begin position="232"/>
        <end position="252"/>
    </location>
</feature>
<evidence type="ECO:0000259" key="2">
    <source>
        <dbReference type="Pfam" id="PF09995"/>
    </source>
</evidence>
<keyword evidence="3" id="KW-1185">Reference proteome</keyword>
<dbReference type="InterPro" id="IPR018713">
    <property type="entry name" value="MPAB/Lcp_cat_dom"/>
</dbReference>
<gene>
    <name evidence="4" type="primary">LOC106471890</name>
</gene>
<evidence type="ECO:0000313" key="3">
    <source>
        <dbReference type="Proteomes" id="UP000694941"/>
    </source>
</evidence>
<sequence>MGSSARTEAMKRLENLRHGAELQGDNENSSSLPPAWLDKNKFYQAKEVFEQYFFSIFFAHLSGLLFLVFIPNMLNPLLYTGNSSNLVRIFRRYVSTMRHVRKWYEGDIWNPEDAAYESITITRRMHKNVADRLNDKSVAMSQYDMALTQFSFIGLIVLFPQSLGIHCSREDLESLVHFWRGVGYQLGLDNRFNICDGSLEETEAICREIMNAVWRPKIKSPLPEAIQMSKDIIQAMSVVVPFLTWTAMMKFWCRLLDISFKKKTTYYVSICYWLMYVAFQILLKFYVFRVFFNTMIKIAYWRTVKWQGHLEKKLERVIIENSDDHKKPIL</sequence>
<dbReference type="Pfam" id="PF09995">
    <property type="entry name" value="MPAB_Lcp_cat"/>
    <property type="match status" value="1"/>
</dbReference>
<evidence type="ECO:0000313" key="4">
    <source>
        <dbReference type="RefSeq" id="XP_022256209.1"/>
    </source>
</evidence>
<dbReference type="RefSeq" id="XP_022256209.1">
    <property type="nucleotide sequence ID" value="XM_022400501.1"/>
</dbReference>
<feature type="transmembrane region" description="Helical" evidence="1">
    <location>
        <begin position="264"/>
        <end position="287"/>
    </location>
</feature>
<evidence type="ECO:0000256" key="1">
    <source>
        <dbReference type="SAM" id="Phobius"/>
    </source>
</evidence>
<keyword evidence="1" id="KW-1133">Transmembrane helix</keyword>
<reference evidence="4" key="1">
    <citation type="submission" date="2025-08" db="UniProtKB">
        <authorList>
            <consortium name="RefSeq"/>
        </authorList>
    </citation>
    <scope>IDENTIFICATION</scope>
    <source>
        <tissue evidence="4">Muscle</tissue>
    </source>
</reference>
<feature type="transmembrane region" description="Helical" evidence="1">
    <location>
        <begin position="52"/>
        <end position="70"/>
    </location>
</feature>
<dbReference type="PANTHER" id="PTHR37159">
    <property type="entry name" value="GH11867P"/>
    <property type="match status" value="1"/>
</dbReference>
<name>A0ABM1TK03_LIMPO</name>
<keyword evidence="1" id="KW-0812">Transmembrane</keyword>
<dbReference type="GeneID" id="106471890"/>
<organism evidence="3 4">
    <name type="scientific">Limulus polyphemus</name>
    <name type="common">Atlantic horseshoe crab</name>
    <dbReference type="NCBI Taxonomy" id="6850"/>
    <lineage>
        <taxon>Eukaryota</taxon>
        <taxon>Metazoa</taxon>
        <taxon>Ecdysozoa</taxon>
        <taxon>Arthropoda</taxon>
        <taxon>Chelicerata</taxon>
        <taxon>Merostomata</taxon>
        <taxon>Xiphosura</taxon>
        <taxon>Limulidae</taxon>
        <taxon>Limulus</taxon>
    </lineage>
</organism>
<feature type="domain" description="ER-bound oxygenase mpaB/mpaB'/Rubber oxygenase catalytic" evidence="2">
    <location>
        <begin position="57"/>
        <end position="244"/>
    </location>
</feature>
<keyword evidence="1" id="KW-0472">Membrane</keyword>
<protein>
    <submittedName>
        <fullName evidence="4">Uncharacterized protein LOC106471890</fullName>
    </submittedName>
</protein>
<dbReference type="PANTHER" id="PTHR37159:SF1">
    <property type="entry name" value="GH11867P"/>
    <property type="match status" value="1"/>
</dbReference>
<proteinExistence type="predicted"/>